<feature type="region of interest" description="Disordered" evidence="1">
    <location>
        <begin position="1"/>
        <end position="86"/>
    </location>
</feature>
<comment type="caution">
    <text evidence="2">The sequence shown here is derived from an EMBL/GenBank/DDBJ whole genome shotgun (WGS) entry which is preliminary data.</text>
</comment>
<evidence type="ECO:0000313" key="3">
    <source>
        <dbReference type="Proteomes" id="UP000801428"/>
    </source>
</evidence>
<keyword evidence="3" id="KW-1185">Reference proteome</keyword>
<organism evidence="2 3">
    <name type="scientific">Curvularia kusanoi</name>
    <name type="common">Cochliobolus kusanoi</name>
    <dbReference type="NCBI Taxonomy" id="90978"/>
    <lineage>
        <taxon>Eukaryota</taxon>
        <taxon>Fungi</taxon>
        <taxon>Dikarya</taxon>
        <taxon>Ascomycota</taxon>
        <taxon>Pezizomycotina</taxon>
        <taxon>Dothideomycetes</taxon>
        <taxon>Pleosporomycetidae</taxon>
        <taxon>Pleosporales</taxon>
        <taxon>Pleosporineae</taxon>
        <taxon>Pleosporaceae</taxon>
        <taxon>Curvularia</taxon>
    </lineage>
</organism>
<feature type="compositionally biased region" description="Polar residues" evidence="1">
    <location>
        <begin position="1"/>
        <end position="12"/>
    </location>
</feature>
<sequence length="333" mass="37534">MTQRNTRNTAKAKTSKHEAQDTDESQDHAAREDGMKTPEQETEGAPKVGDKRKANGTFEVANKSSKATKSEQASKVHDHEDSHGDASPEQVLRFLLSDAALEVCRPDDELQDLQDRGKDIVTYAQLLSPFEELLCAVILSRPISHRLGLRTIRTILNQPYEFKDADTIKSAGSDKIRQALDDAHTQHKGKTTEEIKLIAEAVEENDWNSDLENIRKQTENGVSEERELLQSSIKGLGKTGLDIFYRRIQWQWDEAFPFIDARTQASLAELGLPREPAELVDLIERNWQDVNHDNGGANDEEKKRRAYVLLLERAVGADLDKKVKNVLEEALKS</sequence>
<accession>A0A9P4TE40</accession>
<gene>
    <name evidence="2" type="ORF">E8E13_005845</name>
</gene>
<name>A0A9P4TE40_CURKU</name>
<proteinExistence type="predicted"/>
<evidence type="ECO:0000313" key="2">
    <source>
        <dbReference type="EMBL" id="KAF3002488.1"/>
    </source>
</evidence>
<feature type="compositionally biased region" description="Basic and acidic residues" evidence="1">
    <location>
        <begin position="15"/>
        <end position="39"/>
    </location>
</feature>
<dbReference type="AlphaFoldDB" id="A0A9P4TE40"/>
<dbReference type="OrthoDB" id="4676at2759"/>
<protein>
    <submittedName>
        <fullName evidence="2">Uncharacterized protein</fullName>
    </submittedName>
</protein>
<evidence type="ECO:0000256" key="1">
    <source>
        <dbReference type="SAM" id="MobiDB-lite"/>
    </source>
</evidence>
<dbReference type="EMBL" id="SWKU01000011">
    <property type="protein sequence ID" value="KAF3002488.1"/>
    <property type="molecule type" value="Genomic_DNA"/>
</dbReference>
<dbReference type="Proteomes" id="UP000801428">
    <property type="component" value="Unassembled WGS sequence"/>
</dbReference>
<feature type="compositionally biased region" description="Basic and acidic residues" evidence="1">
    <location>
        <begin position="68"/>
        <end position="86"/>
    </location>
</feature>
<reference evidence="2" key="1">
    <citation type="submission" date="2019-04" db="EMBL/GenBank/DDBJ databases">
        <title>Sequencing of skin fungus with MAO and IRED activity.</title>
        <authorList>
            <person name="Marsaioli A.J."/>
            <person name="Bonatto J.M.C."/>
            <person name="Reis Junior O."/>
        </authorList>
    </citation>
    <scope>NUCLEOTIDE SEQUENCE</scope>
    <source>
        <strain evidence="2">30M1</strain>
    </source>
</reference>